<name>A0A4P5ZUL2_PLAAG</name>
<accession>A0A4P5ZUL2</accession>
<dbReference type="AlphaFoldDB" id="A0A4P5ZUL2"/>
<evidence type="ECO:0000313" key="2">
    <source>
        <dbReference type="Proteomes" id="UP000299794"/>
    </source>
</evidence>
<sequence length="177" mass="20626">MESKTCSKCHVVKHISEFHKDARLKSGIVSRCKSCILAYKQDYYASSHGKAKSKAYVERNKEKIQSYNKQYLREYRNSGIKNKNKLEFCIYKGGCCSECGFVATEDTIAAFDFHHTDPSEKEYTPSDMVLMRKDKVFQELDKCILLCSNCHRILHYRQYRAKLAKKQEGVETNPIRE</sequence>
<dbReference type="Proteomes" id="UP000299794">
    <property type="component" value="Unassembled WGS sequence"/>
</dbReference>
<evidence type="ECO:0000313" key="1">
    <source>
        <dbReference type="EMBL" id="GDZ93241.1"/>
    </source>
</evidence>
<dbReference type="EMBL" id="BJCD01000033">
    <property type="protein sequence ID" value="GDZ93241.1"/>
    <property type="molecule type" value="Genomic_DNA"/>
</dbReference>
<organism evidence="1 2">
    <name type="scientific">Planktothrix agardhii CCAP 1459/11A</name>
    <dbReference type="NCBI Taxonomy" id="282420"/>
    <lineage>
        <taxon>Bacteria</taxon>
        <taxon>Bacillati</taxon>
        <taxon>Cyanobacteriota</taxon>
        <taxon>Cyanophyceae</taxon>
        <taxon>Oscillatoriophycideae</taxon>
        <taxon>Oscillatoriales</taxon>
        <taxon>Microcoleaceae</taxon>
        <taxon>Planktothrix</taxon>
    </lineage>
</organism>
<proteinExistence type="predicted"/>
<dbReference type="RefSeq" id="WP_036831655.1">
    <property type="nucleotide sequence ID" value="NZ_BJCD01000033.1"/>
</dbReference>
<protein>
    <recommendedName>
        <fullName evidence="3">HNH domain-containing protein</fullName>
    </recommendedName>
</protein>
<evidence type="ECO:0008006" key="3">
    <source>
        <dbReference type="Google" id="ProtNLM"/>
    </source>
</evidence>
<comment type="caution">
    <text evidence="1">The sequence shown here is derived from an EMBL/GenBank/DDBJ whole genome shotgun (WGS) entry which is preliminary data.</text>
</comment>
<reference evidence="2" key="1">
    <citation type="submission" date="2019-02" db="EMBL/GenBank/DDBJ databases">
        <title>Draft genome sequence of Planktothrix agardhii NIES-905.</title>
        <authorList>
            <person name="Yamaguchi H."/>
            <person name="Suzuki S."/>
            <person name="Kawachi M."/>
        </authorList>
    </citation>
    <scope>NUCLEOTIDE SEQUENCE [LARGE SCALE GENOMIC DNA]</scope>
    <source>
        <strain evidence="2">CCAP 1459/11A</strain>
    </source>
</reference>
<gene>
    <name evidence="1" type="ORF">PA905_10760</name>
</gene>